<dbReference type="RefSeq" id="XP_040742133.1">
    <property type="nucleotide sequence ID" value="XM_040891017.1"/>
</dbReference>
<proteinExistence type="predicted"/>
<dbReference type="Proteomes" id="UP000193922">
    <property type="component" value="Unassembled WGS sequence"/>
</dbReference>
<evidence type="ECO:0000256" key="1">
    <source>
        <dbReference type="SAM" id="MobiDB-lite"/>
    </source>
</evidence>
<name>A0A1Y1W441_9FUNG</name>
<organism evidence="2 3">
    <name type="scientific">Linderina pennispora</name>
    <dbReference type="NCBI Taxonomy" id="61395"/>
    <lineage>
        <taxon>Eukaryota</taxon>
        <taxon>Fungi</taxon>
        <taxon>Fungi incertae sedis</taxon>
        <taxon>Zoopagomycota</taxon>
        <taxon>Kickxellomycotina</taxon>
        <taxon>Kickxellomycetes</taxon>
        <taxon>Kickxellales</taxon>
        <taxon>Kickxellaceae</taxon>
        <taxon>Linderina</taxon>
    </lineage>
</organism>
<sequence>MRPSPWPLPSRWHTTRRRWRECIRIMKLRQTHVTLPDPNGSLAGSGQRKDGAVSSTGHGRVSVRQVLGARWCRSAMCMCFRAFRVSLKSYLMPTCRPWWRACRIRLCGHLCGHWWEPSCGSRRLRQYSRRCRRNTRQWVSSSGRTRIGPPYRLKVLLASRWSCCRLLVVIEESSSSAGES</sequence>
<evidence type="ECO:0000313" key="3">
    <source>
        <dbReference type="Proteomes" id="UP000193922"/>
    </source>
</evidence>
<dbReference type="GeneID" id="63807665"/>
<accession>A0A1Y1W441</accession>
<feature type="region of interest" description="Disordered" evidence="1">
    <location>
        <begin position="35"/>
        <end position="57"/>
    </location>
</feature>
<protein>
    <submittedName>
        <fullName evidence="2">Uncharacterized protein</fullName>
    </submittedName>
</protein>
<comment type="caution">
    <text evidence="2">The sequence shown here is derived from an EMBL/GenBank/DDBJ whole genome shotgun (WGS) entry which is preliminary data.</text>
</comment>
<reference evidence="2 3" key="1">
    <citation type="submission" date="2016-07" db="EMBL/GenBank/DDBJ databases">
        <title>Pervasive Adenine N6-methylation of Active Genes in Fungi.</title>
        <authorList>
            <consortium name="DOE Joint Genome Institute"/>
            <person name="Mondo S.J."/>
            <person name="Dannebaum R.O."/>
            <person name="Kuo R.C."/>
            <person name="Labutti K."/>
            <person name="Haridas S."/>
            <person name="Kuo A."/>
            <person name="Salamov A."/>
            <person name="Ahrendt S.R."/>
            <person name="Lipzen A."/>
            <person name="Sullivan W."/>
            <person name="Andreopoulos W.B."/>
            <person name="Clum A."/>
            <person name="Lindquist E."/>
            <person name="Daum C."/>
            <person name="Ramamoorthy G.K."/>
            <person name="Gryganskyi A."/>
            <person name="Culley D."/>
            <person name="Magnuson J.K."/>
            <person name="James T.Y."/>
            <person name="O'Malley M.A."/>
            <person name="Stajich J.E."/>
            <person name="Spatafora J.W."/>
            <person name="Visel A."/>
            <person name="Grigoriev I.V."/>
        </authorList>
    </citation>
    <scope>NUCLEOTIDE SEQUENCE [LARGE SCALE GENOMIC DNA]</scope>
    <source>
        <strain evidence="2 3">ATCC 12442</strain>
    </source>
</reference>
<dbReference type="EMBL" id="MCFD01000010">
    <property type="protein sequence ID" value="ORX68319.1"/>
    <property type="molecule type" value="Genomic_DNA"/>
</dbReference>
<gene>
    <name evidence="2" type="ORF">DL89DRAFT_31379</name>
</gene>
<dbReference type="AlphaFoldDB" id="A0A1Y1W441"/>
<keyword evidence="3" id="KW-1185">Reference proteome</keyword>
<evidence type="ECO:0000313" key="2">
    <source>
        <dbReference type="EMBL" id="ORX68319.1"/>
    </source>
</evidence>